<feature type="compositionally biased region" description="Basic and acidic residues" evidence="1">
    <location>
        <begin position="151"/>
        <end position="162"/>
    </location>
</feature>
<comment type="caution">
    <text evidence="2">The sequence shown here is derived from an EMBL/GenBank/DDBJ whole genome shotgun (WGS) entry which is preliminary data.</text>
</comment>
<feature type="non-terminal residue" evidence="2">
    <location>
        <position position="1"/>
    </location>
</feature>
<organism evidence="2 3">
    <name type="scientific">Trypanosoma cruzi marinkellei</name>
    <dbReference type="NCBI Taxonomy" id="85056"/>
    <lineage>
        <taxon>Eukaryota</taxon>
        <taxon>Discoba</taxon>
        <taxon>Euglenozoa</taxon>
        <taxon>Kinetoplastea</taxon>
        <taxon>Metakinetoplastina</taxon>
        <taxon>Trypanosomatida</taxon>
        <taxon>Trypanosomatidae</taxon>
        <taxon>Trypanosoma</taxon>
        <taxon>Schizotrypanum</taxon>
    </lineage>
</organism>
<evidence type="ECO:0000313" key="3">
    <source>
        <dbReference type="Proteomes" id="UP000007350"/>
    </source>
</evidence>
<evidence type="ECO:0000313" key="2">
    <source>
        <dbReference type="EMBL" id="EKF26552.1"/>
    </source>
</evidence>
<dbReference type="AlphaFoldDB" id="K2NBZ3"/>
<accession>K2NBZ3</accession>
<feature type="non-terminal residue" evidence="2">
    <location>
        <position position="204"/>
    </location>
</feature>
<feature type="compositionally biased region" description="Low complexity" evidence="1">
    <location>
        <begin position="1"/>
        <end position="18"/>
    </location>
</feature>
<sequence length="204" mass="21630">EKPGTDGASSSLSGSSGNEGDKNNKMNNISKGDGSSDNPLTQGDEVVTEERKPSEEEEPEQHNVNKRDAAPTGTHDSQARQKEIQLPTTEVNGQSSTEDTVTVQQLHHVQDDHAESRPPSLTANGDAANNEAEKSTERGIPNSVPAADGAGTREEKQNENKEANPMQEPVEATAAKTQRRRLAAVTAAPRSPTPPPLFASSCCV</sequence>
<protein>
    <submittedName>
        <fullName evidence="2">Mucin-associated surface protein (MASP), putative</fullName>
    </submittedName>
</protein>
<feature type="region of interest" description="Disordered" evidence="1">
    <location>
        <begin position="1"/>
        <end position="204"/>
    </location>
</feature>
<feature type="compositionally biased region" description="Polar residues" evidence="1">
    <location>
        <begin position="86"/>
        <end position="107"/>
    </location>
</feature>
<dbReference type="OrthoDB" id="10560064at2759"/>
<gene>
    <name evidence="2" type="ORF">MOQ_009748</name>
</gene>
<name>K2NBZ3_TRYCR</name>
<dbReference type="EMBL" id="AHKC01020398">
    <property type="protein sequence ID" value="EKF26552.1"/>
    <property type="molecule type" value="Genomic_DNA"/>
</dbReference>
<keyword evidence="3" id="KW-1185">Reference proteome</keyword>
<evidence type="ECO:0000256" key="1">
    <source>
        <dbReference type="SAM" id="MobiDB-lite"/>
    </source>
</evidence>
<dbReference type="Proteomes" id="UP000007350">
    <property type="component" value="Unassembled WGS sequence"/>
</dbReference>
<feature type="compositionally biased region" description="Polar residues" evidence="1">
    <location>
        <begin position="25"/>
        <end position="41"/>
    </location>
</feature>
<proteinExistence type="predicted"/>
<feature type="compositionally biased region" description="Basic and acidic residues" evidence="1">
    <location>
        <begin position="48"/>
        <end position="69"/>
    </location>
</feature>
<reference evidence="2 3" key="1">
    <citation type="journal article" date="2012" name="BMC Genomics">
        <title>Comparative genomic analysis of human infective Trypanosoma cruzi lineages with the bat-restricted subspecies T. cruzi marinkellei.</title>
        <authorList>
            <person name="Franzen O."/>
            <person name="Talavera-Lopez C."/>
            <person name="Ochaya S."/>
            <person name="Butler C.E."/>
            <person name="Messenger L.A."/>
            <person name="Lewis M.D."/>
            <person name="Llewellyn M.S."/>
            <person name="Marinkelle C.J."/>
            <person name="Tyler K.M."/>
            <person name="Miles M.A."/>
            <person name="Andersson B."/>
        </authorList>
    </citation>
    <scope>NUCLEOTIDE SEQUENCE [LARGE SCALE GENOMIC DNA]</scope>
    <source>
        <strain evidence="2 3">B7</strain>
    </source>
</reference>